<protein>
    <submittedName>
        <fullName evidence="1">Uncharacterized protein</fullName>
    </submittedName>
</protein>
<dbReference type="AlphaFoldDB" id="A0A1X2ZPI6"/>
<accession>A0A1X2ZPI6</accession>
<evidence type="ECO:0000313" key="1">
    <source>
        <dbReference type="EMBL" id="OSG96091.1"/>
    </source>
</evidence>
<evidence type="ECO:0000313" key="2">
    <source>
        <dbReference type="Proteomes" id="UP000193664"/>
    </source>
</evidence>
<dbReference type="EMBL" id="LNKF01000001">
    <property type="protein sequence ID" value="OSG96091.1"/>
    <property type="molecule type" value="Genomic_DNA"/>
</dbReference>
<reference evidence="1 2" key="1">
    <citation type="journal article" date="2016" name="Sci. Rep.">
        <title>Evaluation of genetic diversity among strains of the human gut commensal Bifidobacterium adolescentis.</title>
        <authorList>
            <person name="Duranti S."/>
            <person name="Milani C."/>
            <person name="Lugli G.A."/>
            <person name="Mancabelli L."/>
            <person name="Turroni F."/>
            <person name="Ferrario C."/>
            <person name="Mangifesta M."/>
            <person name="Viappiani A."/>
            <person name="Sanchez B."/>
            <person name="Margolles A."/>
            <person name="van Sinderen D."/>
            <person name="Ventura M."/>
        </authorList>
    </citation>
    <scope>NUCLEOTIDE SEQUENCE [LARGE SCALE GENOMIC DNA]</scope>
    <source>
        <strain evidence="1 2">AD2-8</strain>
    </source>
</reference>
<organism evidence="1 2">
    <name type="scientific">Bifidobacterium adolescentis</name>
    <dbReference type="NCBI Taxonomy" id="1680"/>
    <lineage>
        <taxon>Bacteria</taxon>
        <taxon>Bacillati</taxon>
        <taxon>Actinomycetota</taxon>
        <taxon>Actinomycetes</taxon>
        <taxon>Bifidobacteriales</taxon>
        <taxon>Bifidobacteriaceae</taxon>
        <taxon>Bifidobacterium</taxon>
    </lineage>
</organism>
<sequence>MSCSFRGYAHSEIPGNACDCVRGKVVRRISFFFRIGRMGLVCNALRICFSNRSREVWFWVAMCSILPNWLFGLCFLENRTFVVLVLGLDVRLSVSAEIAGLSAHF</sequence>
<gene>
    <name evidence="1" type="ORF">AD0028_2029</name>
</gene>
<name>A0A1X2ZPI6_BIFAD</name>
<dbReference type="Proteomes" id="UP000193664">
    <property type="component" value="Unassembled WGS sequence"/>
</dbReference>
<comment type="caution">
    <text evidence="1">The sequence shown here is derived from an EMBL/GenBank/DDBJ whole genome shotgun (WGS) entry which is preliminary data.</text>
</comment>
<proteinExistence type="predicted"/>